<dbReference type="STRING" id="1427518.XSR1_10102"/>
<name>W1IQ52_9GAMM</name>
<reference evidence="1" key="1">
    <citation type="submission" date="2013-11" db="EMBL/GenBank/DDBJ databases">
        <title>Draft genome sequence and annotation of the entomopathogenic bacteria, Xenorhabdus cabanillasi strain JM26 and Xenorhabdus szentirmai strain DSM 16338.</title>
        <authorList>
            <person name="Gualtieri M."/>
            <person name="Ogier J.C."/>
            <person name="Pages S."/>
            <person name="Givaudan A."/>
            <person name="Gaudriault S."/>
        </authorList>
    </citation>
    <scope>NUCLEOTIDE SEQUENCE [LARGE SCALE GENOMIC DNA]</scope>
    <source>
        <strain evidence="1">DSM 16338</strain>
    </source>
</reference>
<dbReference type="Proteomes" id="UP000019202">
    <property type="component" value="Unassembled WGS sequence"/>
</dbReference>
<dbReference type="AlphaFoldDB" id="W1IQ52"/>
<proteinExistence type="predicted"/>
<sequence>MWQAMYCTRAFNPDIRGIGFVVMPAIFYLSQSTMEPEILVHYPLSCAEVPPHVLS</sequence>
<dbReference type="EMBL" id="CBXF010000001">
    <property type="protein sequence ID" value="CDL80622.1"/>
    <property type="molecule type" value="Genomic_DNA"/>
</dbReference>
<gene>
    <name evidence="1" type="ORF">XSR1_10102</name>
</gene>
<organism evidence="1 2">
    <name type="scientific">Xenorhabdus szentirmaii DSM 16338</name>
    <dbReference type="NCBI Taxonomy" id="1427518"/>
    <lineage>
        <taxon>Bacteria</taxon>
        <taxon>Pseudomonadati</taxon>
        <taxon>Pseudomonadota</taxon>
        <taxon>Gammaproteobacteria</taxon>
        <taxon>Enterobacterales</taxon>
        <taxon>Morganellaceae</taxon>
        <taxon>Xenorhabdus</taxon>
    </lineage>
</organism>
<keyword evidence="2" id="KW-1185">Reference proteome</keyword>
<evidence type="ECO:0000313" key="2">
    <source>
        <dbReference type="Proteomes" id="UP000019202"/>
    </source>
</evidence>
<comment type="caution">
    <text evidence="1">The sequence shown here is derived from an EMBL/GenBank/DDBJ whole genome shotgun (WGS) entry which is preliminary data.</text>
</comment>
<protein>
    <submittedName>
        <fullName evidence="1">Uncharacterized protein</fullName>
    </submittedName>
</protein>
<evidence type="ECO:0000313" key="1">
    <source>
        <dbReference type="EMBL" id="CDL80622.1"/>
    </source>
</evidence>
<accession>W1IQ52</accession>